<sequence length="208" mass="23296">MVRRLAEELAWCGIDVWLDEWELQAGESLHDVLAQAATKANFLGVIVGANFDDSPWANDELKIGLSREKAEKRHVVIPIVVGRQPLPAFLQGRVYIDLRRDRYIGIARLIGLLLKLPQQTVTDAILEYRPKRFSDLHGILRYCGLSPTIALNKEVVDSILQAGGRKTSEGCVEFFPEEIIIHPSASPHLRKLMSRLITVLHDEQASAA</sequence>
<protein>
    <recommendedName>
        <fullName evidence="1">TIR domain-containing protein</fullName>
    </recommendedName>
</protein>
<dbReference type="PROSITE" id="PS50104">
    <property type="entry name" value="TIR"/>
    <property type="match status" value="1"/>
</dbReference>
<accession>A0A480B1Z8</accession>
<reference evidence="3" key="1">
    <citation type="submission" date="2019-03" db="EMBL/GenBank/DDBJ databases">
        <title>Aquabacterium pictum sp.nov., the first bacteriochlorophyll a-containing freshwater bacterium in the genus Aquabacterium of the class Betaproteobacteria.</title>
        <authorList>
            <person name="Hirose S."/>
            <person name="Tank M."/>
            <person name="Hara E."/>
            <person name="Tamaki H."/>
            <person name="Takaichi S."/>
            <person name="Haruta S."/>
            <person name="Hanada S."/>
        </authorList>
    </citation>
    <scope>NUCLEOTIDE SEQUENCE [LARGE SCALE GENOMIC DNA]</scope>
    <source>
        <strain evidence="3">W35</strain>
    </source>
</reference>
<dbReference type="SUPFAM" id="SSF52200">
    <property type="entry name" value="Toll/Interleukin receptor TIR domain"/>
    <property type="match status" value="1"/>
</dbReference>
<proteinExistence type="predicted"/>
<evidence type="ECO:0000313" key="3">
    <source>
        <dbReference type="Proteomes" id="UP000301751"/>
    </source>
</evidence>
<dbReference type="AlphaFoldDB" id="A0A480B1Z8"/>
<dbReference type="InterPro" id="IPR035897">
    <property type="entry name" value="Toll_tir_struct_dom_sf"/>
</dbReference>
<evidence type="ECO:0000313" key="2">
    <source>
        <dbReference type="EMBL" id="GCL66377.1"/>
    </source>
</evidence>
<comment type="caution">
    <text evidence="2">The sequence shown here is derived from an EMBL/GenBank/DDBJ whole genome shotgun (WGS) entry which is preliminary data.</text>
</comment>
<dbReference type="Pfam" id="PF13676">
    <property type="entry name" value="TIR_2"/>
    <property type="match status" value="1"/>
</dbReference>
<name>A0A480B1Z8_9BURK</name>
<dbReference type="Gene3D" id="3.40.50.10140">
    <property type="entry name" value="Toll/interleukin-1 receptor homology (TIR) domain"/>
    <property type="match status" value="1"/>
</dbReference>
<keyword evidence="3" id="KW-1185">Reference proteome</keyword>
<evidence type="ECO:0000259" key="1">
    <source>
        <dbReference type="PROSITE" id="PS50104"/>
    </source>
</evidence>
<dbReference type="InterPro" id="IPR000157">
    <property type="entry name" value="TIR_dom"/>
</dbReference>
<feature type="domain" description="TIR" evidence="1">
    <location>
        <begin position="1"/>
        <end position="102"/>
    </location>
</feature>
<dbReference type="Proteomes" id="UP000301751">
    <property type="component" value="Unassembled WGS sequence"/>
</dbReference>
<dbReference type="GO" id="GO:0007165">
    <property type="term" value="P:signal transduction"/>
    <property type="evidence" value="ECO:0007669"/>
    <property type="project" value="InterPro"/>
</dbReference>
<organism evidence="2 3">
    <name type="scientific">Pseudaquabacterium pictum</name>
    <dbReference type="NCBI Taxonomy" id="2315236"/>
    <lineage>
        <taxon>Bacteria</taxon>
        <taxon>Pseudomonadati</taxon>
        <taxon>Pseudomonadota</taxon>
        <taxon>Betaproteobacteria</taxon>
        <taxon>Burkholderiales</taxon>
        <taxon>Sphaerotilaceae</taxon>
        <taxon>Pseudaquabacterium</taxon>
    </lineage>
</organism>
<dbReference type="EMBL" id="BJCL01000046">
    <property type="protein sequence ID" value="GCL66377.1"/>
    <property type="molecule type" value="Genomic_DNA"/>
</dbReference>
<gene>
    <name evidence="2" type="ORF">AQPW35_54580</name>
</gene>